<dbReference type="EMBL" id="KI894019">
    <property type="protein sequence ID" value="OCF27009.1"/>
    <property type="molecule type" value="Genomic_DNA"/>
</dbReference>
<organism evidence="2">
    <name type="scientific">Kwoniella bestiolae CBS 10118</name>
    <dbReference type="NCBI Taxonomy" id="1296100"/>
    <lineage>
        <taxon>Eukaryota</taxon>
        <taxon>Fungi</taxon>
        <taxon>Dikarya</taxon>
        <taxon>Basidiomycota</taxon>
        <taxon>Agaricomycotina</taxon>
        <taxon>Tremellomycetes</taxon>
        <taxon>Tremellales</taxon>
        <taxon>Cryptococcaceae</taxon>
        <taxon>Kwoniella</taxon>
    </lineage>
</organism>
<evidence type="ECO:0000313" key="2">
    <source>
        <dbReference type="EMBL" id="OCF27009.1"/>
    </source>
</evidence>
<dbReference type="VEuPathDB" id="FungiDB:I302_01844"/>
<protein>
    <recommendedName>
        <fullName evidence="5">Apple domain-containing protein</fullName>
    </recommendedName>
</protein>
<dbReference type="AlphaFoldDB" id="A0A1B9G7K3"/>
<dbReference type="EMBL" id="CP144542">
    <property type="protein sequence ID" value="WVW81154.1"/>
    <property type="molecule type" value="Genomic_DNA"/>
</dbReference>
<feature type="chain" id="PRO_5042334878" description="Apple domain-containing protein" evidence="1">
    <location>
        <begin position="23"/>
        <end position="233"/>
    </location>
</feature>
<evidence type="ECO:0000313" key="4">
    <source>
        <dbReference type="Proteomes" id="UP000092730"/>
    </source>
</evidence>
<feature type="signal peptide" evidence="1">
    <location>
        <begin position="1"/>
        <end position="22"/>
    </location>
</feature>
<dbReference type="GeneID" id="30206243"/>
<dbReference type="STRING" id="1296100.A0A1B9G7K3"/>
<name>A0A1B9G7K3_9TREE</name>
<gene>
    <name evidence="2" type="ORF">I302_01844</name>
    <name evidence="3" type="ORF">I302_103145</name>
</gene>
<dbReference type="OrthoDB" id="439917at2759"/>
<reference evidence="3" key="4">
    <citation type="submission" date="2024-02" db="EMBL/GenBank/DDBJ databases">
        <title>Comparative genomics of Cryptococcus and Kwoniella reveals pathogenesis evolution and contrasting modes of karyotype evolution via chromosome fusion or intercentromeric recombination.</title>
        <authorList>
            <person name="Coelho M.A."/>
            <person name="David-Palma M."/>
            <person name="Shea T."/>
            <person name="Bowers K."/>
            <person name="McGinley-Smith S."/>
            <person name="Mohammad A.W."/>
            <person name="Gnirke A."/>
            <person name="Yurkov A.M."/>
            <person name="Nowrousian M."/>
            <person name="Sun S."/>
            <person name="Cuomo C.A."/>
            <person name="Heitman J."/>
        </authorList>
    </citation>
    <scope>NUCLEOTIDE SEQUENCE</scope>
    <source>
        <strain evidence="3">CBS 10118</strain>
    </source>
</reference>
<reference evidence="2" key="3">
    <citation type="submission" date="2014-01" db="EMBL/GenBank/DDBJ databases">
        <title>Evolution of pathogenesis and genome organization in the Tremellales.</title>
        <authorList>
            <person name="Cuomo C."/>
            <person name="Litvintseva A."/>
            <person name="Heitman J."/>
            <person name="Chen Y."/>
            <person name="Sun S."/>
            <person name="Springer D."/>
            <person name="Dromer F."/>
            <person name="Young S."/>
            <person name="Zeng Q."/>
            <person name="Chapman S."/>
            <person name="Gujja S."/>
            <person name="Saif S."/>
            <person name="Birren B."/>
        </authorList>
    </citation>
    <scope>NUCLEOTIDE SEQUENCE</scope>
    <source>
        <strain evidence="2">CBS 10118</strain>
    </source>
</reference>
<keyword evidence="1" id="KW-0732">Signal</keyword>
<proteinExistence type="predicted"/>
<dbReference type="Proteomes" id="UP000092730">
    <property type="component" value="Chromosome 2"/>
</dbReference>
<reference evidence="2" key="1">
    <citation type="submission" date="2013-07" db="EMBL/GenBank/DDBJ databases">
        <title>The Genome Sequence of Cryptococcus bestiolae CBS10118.</title>
        <authorList>
            <consortium name="The Broad Institute Genome Sequencing Platform"/>
            <person name="Cuomo C."/>
            <person name="Litvintseva A."/>
            <person name="Chen Y."/>
            <person name="Heitman J."/>
            <person name="Sun S."/>
            <person name="Springer D."/>
            <person name="Dromer F."/>
            <person name="Young S.K."/>
            <person name="Zeng Q."/>
            <person name="Gargeya S."/>
            <person name="Fitzgerald M."/>
            <person name="Abouelleil A."/>
            <person name="Alvarado L."/>
            <person name="Berlin A.M."/>
            <person name="Chapman S.B."/>
            <person name="Dewar J."/>
            <person name="Goldberg J."/>
            <person name="Griggs A."/>
            <person name="Gujja S."/>
            <person name="Hansen M."/>
            <person name="Howarth C."/>
            <person name="Imamovic A."/>
            <person name="Larimer J."/>
            <person name="McCowan C."/>
            <person name="Murphy C."/>
            <person name="Pearson M."/>
            <person name="Priest M."/>
            <person name="Roberts A."/>
            <person name="Saif S."/>
            <person name="Shea T."/>
            <person name="Sykes S."/>
            <person name="Wortman J."/>
            <person name="Nusbaum C."/>
            <person name="Birren B."/>
        </authorList>
    </citation>
    <scope>NUCLEOTIDE SEQUENCE [LARGE SCALE GENOMIC DNA]</scope>
    <source>
        <strain evidence="2">CBS 10118</strain>
    </source>
</reference>
<evidence type="ECO:0000313" key="3">
    <source>
        <dbReference type="EMBL" id="WVW81154.1"/>
    </source>
</evidence>
<accession>A0A1B9G7K3</accession>
<keyword evidence="4" id="KW-1185">Reference proteome</keyword>
<dbReference type="KEGG" id="kbi:30206243"/>
<sequence length="233" mass="26226">MRPLSLVFLTAAIISVSPIAWAQNIPRGFLGWHTLQSDGLPVYSLPSNENLPSATRDQCIANCLQTDPDYQYAFFWNTLDPHDSSKTIPHCRCWRYPASDAYVSGDPIGGCDLQGVGHSYAELATQPKYIFTGCWSALSPTAPQPFTVYSFLQCLGICQQRVTAKTLKYAVVQSDPIGQWYCRCSNSESDFLPYPRSVMANCEERRFYIYKWPQSVGPSQAARKRKTRGTSRR</sequence>
<evidence type="ECO:0008006" key="5">
    <source>
        <dbReference type="Google" id="ProtNLM"/>
    </source>
</evidence>
<reference evidence="3" key="2">
    <citation type="submission" date="2013-07" db="EMBL/GenBank/DDBJ databases">
        <authorList>
            <consortium name="The Broad Institute Genome Sequencing Platform"/>
            <person name="Cuomo C."/>
            <person name="Litvintseva A."/>
            <person name="Chen Y."/>
            <person name="Heitman J."/>
            <person name="Sun S."/>
            <person name="Springer D."/>
            <person name="Dromer F."/>
            <person name="Young S.K."/>
            <person name="Zeng Q."/>
            <person name="Gargeya S."/>
            <person name="Fitzgerald M."/>
            <person name="Abouelleil A."/>
            <person name="Alvarado L."/>
            <person name="Berlin A.M."/>
            <person name="Chapman S.B."/>
            <person name="Dewar J."/>
            <person name="Goldberg J."/>
            <person name="Griggs A."/>
            <person name="Gujja S."/>
            <person name="Hansen M."/>
            <person name="Howarth C."/>
            <person name="Imamovic A."/>
            <person name="Larimer J."/>
            <person name="McCowan C."/>
            <person name="Murphy C."/>
            <person name="Pearson M."/>
            <person name="Priest M."/>
            <person name="Roberts A."/>
            <person name="Saif S."/>
            <person name="Shea T."/>
            <person name="Sykes S."/>
            <person name="Wortman J."/>
            <person name="Nusbaum C."/>
            <person name="Birren B."/>
        </authorList>
    </citation>
    <scope>NUCLEOTIDE SEQUENCE</scope>
    <source>
        <strain evidence="3">CBS 10118</strain>
    </source>
</reference>
<evidence type="ECO:0000256" key="1">
    <source>
        <dbReference type="SAM" id="SignalP"/>
    </source>
</evidence>
<dbReference type="RefSeq" id="XP_019048079.1">
    <property type="nucleotide sequence ID" value="XM_019188517.1"/>
</dbReference>